<proteinExistence type="predicted"/>
<organism evidence="1 2">
    <name type="scientific">Pseudomonas syringae</name>
    <dbReference type="NCBI Taxonomy" id="317"/>
    <lineage>
        <taxon>Bacteria</taxon>
        <taxon>Pseudomonadati</taxon>
        <taxon>Pseudomonadota</taxon>
        <taxon>Gammaproteobacteria</taxon>
        <taxon>Pseudomonadales</taxon>
        <taxon>Pseudomonadaceae</taxon>
        <taxon>Pseudomonas</taxon>
    </lineage>
</organism>
<reference evidence="1 2" key="1">
    <citation type="submission" date="2014-07" db="EMBL/GenBank/DDBJ databases">
        <title>Draft Genome Sequences of Environmental Pseudomonas syringae strains.</title>
        <authorList>
            <person name="Baltrus D.A."/>
            <person name="Berge O."/>
            <person name="Morris C."/>
        </authorList>
    </citation>
    <scope>NUCLEOTIDE SEQUENCE [LARGE SCALE GENOMIC DNA]</scope>
    <source>
        <strain evidence="1 2">GAW0119</strain>
    </source>
</reference>
<dbReference type="Proteomes" id="UP000028631">
    <property type="component" value="Unassembled WGS sequence"/>
</dbReference>
<evidence type="ECO:0000313" key="2">
    <source>
        <dbReference type="Proteomes" id="UP000028631"/>
    </source>
</evidence>
<accession>A0A085VMQ7</accession>
<sequence length="61" mass="7042">MPKAERLIRVYFQQHFVITGGTLVWHLSSKSGVPEIKQLAALAYHEAMNPDPWLNIKRIKL</sequence>
<protein>
    <submittedName>
        <fullName evidence="1">Uncharacterized protein</fullName>
    </submittedName>
</protein>
<gene>
    <name evidence="1" type="ORF">IV01_07635</name>
</gene>
<name>A0A085VMQ7_PSESX</name>
<evidence type="ECO:0000313" key="1">
    <source>
        <dbReference type="EMBL" id="KFE56720.1"/>
    </source>
</evidence>
<dbReference type="AlphaFoldDB" id="A0A085VMQ7"/>
<keyword evidence="2" id="KW-1185">Reference proteome</keyword>
<dbReference type="EMBL" id="JPQU01000024">
    <property type="protein sequence ID" value="KFE56720.1"/>
    <property type="molecule type" value="Genomic_DNA"/>
</dbReference>
<comment type="caution">
    <text evidence="1">The sequence shown here is derived from an EMBL/GenBank/DDBJ whole genome shotgun (WGS) entry which is preliminary data.</text>
</comment>